<sequence length="243" mass="26778">MYLPILIVIIYSFNENKLTAIWSGFSLKWYAELWKDKDLMEALKNSLILGVLSCFCAGVIGTIGAVGMARMNYKTKGIMEYVSMLPIMIPEIILGMVFLAFFSAISLPFGMTTLVIAHTTFCIPYIYMMVKARLVGMDPTLLEAARDLGASEIRAFWDITLPLIMPAVASGSLLAFAMSFDDVVISVLVTNSRINTLPIKVFSRIKFGVSPEINALSTIMLSVTLIIILSVVRINKKNRGGSV</sequence>
<reference evidence="13" key="2">
    <citation type="journal article" date="2021" name="PeerJ">
        <title>Extensive microbial diversity within the chicken gut microbiome revealed by metagenomics and culture.</title>
        <authorList>
            <person name="Gilroy R."/>
            <person name="Ravi A."/>
            <person name="Getino M."/>
            <person name="Pursley I."/>
            <person name="Horton D.L."/>
            <person name="Alikhan N.F."/>
            <person name="Baker D."/>
            <person name="Gharbi K."/>
            <person name="Hall N."/>
            <person name="Watson M."/>
            <person name="Adriaenssens E.M."/>
            <person name="Foster-Nyarko E."/>
            <person name="Jarju S."/>
            <person name="Secka A."/>
            <person name="Antonio M."/>
            <person name="Oren A."/>
            <person name="Chaudhuri R.R."/>
            <person name="La Ragione R."/>
            <person name="Hildebrand F."/>
            <person name="Pallen M.J."/>
        </authorList>
    </citation>
    <scope>NUCLEOTIDE SEQUENCE</scope>
    <source>
        <strain evidence="13">ChiW13-3771</strain>
    </source>
</reference>
<keyword evidence="8 11" id="KW-0472">Membrane</keyword>
<dbReference type="InterPro" id="IPR051789">
    <property type="entry name" value="Bact_Polyamine_Transport"/>
</dbReference>
<evidence type="ECO:0000256" key="6">
    <source>
        <dbReference type="ARBA" id="ARBA00022692"/>
    </source>
</evidence>
<dbReference type="InterPro" id="IPR000515">
    <property type="entry name" value="MetI-like"/>
</dbReference>
<evidence type="ECO:0000313" key="14">
    <source>
        <dbReference type="Proteomes" id="UP000824201"/>
    </source>
</evidence>
<dbReference type="Pfam" id="PF00528">
    <property type="entry name" value="BPD_transp_1"/>
    <property type="match status" value="1"/>
</dbReference>
<name>A0A9D1ECM2_9FIRM</name>
<evidence type="ECO:0000256" key="5">
    <source>
        <dbReference type="ARBA" id="ARBA00022519"/>
    </source>
</evidence>
<dbReference type="PROSITE" id="PS50928">
    <property type="entry name" value="ABC_TM1"/>
    <property type="match status" value="1"/>
</dbReference>
<evidence type="ECO:0000256" key="3">
    <source>
        <dbReference type="ARBA" id="ARBA00022448"/>
    </source>
</evidence>
<comment type="caution">
    <text evidence="13">The sequence shown here is derived from an EMBL/GenBank/DDBJ whole genome shotgun (WGS) entry which is preliminary data.</text>
</comment>
<organism evidence="13 14">
    <name type="scientific">Candidatus Fimimorpha faecalis</name>
    <dbReference type="NCBI Taxonomy" id="2840824"/>
    <lineage>
        <taxon>Bacteria</taxon>
        <taxon>Bacillati</taxon>
        <taxon>Bacillota</taxon>
        <taxon>Clostridia</taxon>
        <taxon>Eubacteriales</taxon>
        <taxon>Candidatus Fimimorpha</taxon>
    </lineage>
</organism>
<evidence type="ECO:0000256" key="4">
    <source>
        <dbReference type="ARBA" id="ARBA00022475"/>
    </source>
</evidence>
<evidence type="ECO:0000256" key="1">
    <source>
        <dbReference type="ARBA" id="ARBA00004429"/>
    </source>
</evidence>
<evidence type="ECO:0000256" key="7">
    <source>
        <dbReference type="ARBA" id="ARBA00022989"/>
    </source>
</evidence>
<comment type="subcellular location">
    <subcellularLocation>
        <location evidence="1">Cell inner membrane</location>
        <topology evidence="1">Multi-pass membrane protein</topology>
    </subcellularLocation>
    <subcellularLocation>
        <location evidence="11">Cell membrane</location>
        <topology evidence="11">Multi-pass membrane protein</topology>
    </subcellularLocation>
</comment>
<dbReference type="Gene3D" id="1.10.3720.10">
    <property type="entry name" value="MetI-like"/>
    <property type="match status" value="1"/>
</dbReference>
<dbReference type="EMBL" id="DVHN01000018">
    <property type="protein sequence ID" value="HIR87685.1"/>
    <property type="molecule type" value="Genomic_DNA"/>
</dbReference>
<keyword evidence="7 11" id="KW-1133">Transmembrane helix</keyword>
<comment type="similarity">
    <text evidence="2">Belongs to the binding-protein-dependent transport system permease family. CysTW subfamily.</text>
</comment>
<dbReference type="GO" id="GO:0005886">
    <property type="term" value="C:plasma membrane"/>
    <property type="evidence" value="ECO:0007669"/>
    <property type="project" value="UniProtKB-SubCell"/>
</dbReference>
<keyword evidence="4" id="KW-1003">Cell membrane</keyword>
<feature type="transmembrane region" description="Helical" evidence="11">
    <location>
        <begin position="81"/>
        <end position="102"/>
    </location>
</feature>
<evidence type="ECO:0000256" key="11">
    <source>
        <dbReference type="RuleBase" id="RU363032"/>
    </source>
</evidence>
<dbReference type="PANTHER" id="PTHR43848">
    <property type="entry name" value="PUTRESCINE TRANSPORT SYSTEM PERMEASE PROTEIN POTI"/>
    <property type="match status" value="1"/>
</dbReference>
<dbReference type="AlphaFoldDB" id="A0A9D1ECM2"/>
<dbReference type="PANTHER" id="PTHR43848:SF5">
    <property type="entry name" value="SPERMIDINE_PUTRESCINE TRANSPORT SYSTEM PERMEASE PROTEIN POTC"/>
    <property type="match status" value="1"/>
</dbReference>
<evidence type="ECO:0000313" key="13">
    <source>
        <dbReference type="EMBL" id="HIR87685.1"/>
    </source>
</evidence>
<evidence type="ECO:0000256" key="2">
    <source>
        <dbReference type="ARBA" id="ARBA00007069"/>
    </source>
</evidence>
<proteinExistence type="inferred from homology"/>
<evidence type="ECO:0000259" key="12">
    <source>
        <dbReference type="PROSITE" id="PS50928"/>
    </source>
</evidence>
<feature type="transmembrane region" description="Helical" evidence="11">
    <location>
        <begin position="47"/>
        <end position="69"/>
    </location>
</feature>
<dbReference type="GO" id="GO:0055085">
    <property type="term" value="P:transmembrane transport"/>
    <property type="evidence" value="ECO:0007669"/>
    <property type="project" value="InterPro"/>
</dbReference>
<comment type="function">
    <text evidence="9">Required for the activity of the bacterial periplasmic transport system of putrescine and spermidine.</text>
</comment>
<evidence type="ECO:0000256" key="8">
    <source>
        <dbReference type="ARBA" id="ARBA00023136"/>
    </source>
</evidence>
<gene>
    <name evidence="13" type="ORF">IAC96_01920</name>
</gene>
<evidence type="ECO:0000256" key="9">
    <source>
        <dbReference type="ARBA" id="ARBA00037216"/>
    </source>
</evidence>
<feature type="transmembrane region" description="Helical" evidence="11">
    <location>
        <begin position="213"/>
        <end position="232"/>
    </location>
</feature>
<protein>
    <recommendedName>
        <fullName evidence="10">Spermidine/putrescine transport system permease protein PotC</fullName>
    </recommendedName>
</protein>
<reference evidence="13" key="1">
    <citation type="submission" date="2020-10" db="EMBL/GenBank/DDBJ databases">
        <authorList>
            <person name="Gilroy R."/>
        </authorList>
    </citation>
    <scope>NUCLEOTIDE SEQUENCE</scope>
    <source>
        <strain evidence="13">ChiW13-3771</strain>
    </source>
</reference>
<accession>A0A9D1ECM2</accession>
<feature type="transmembrane region" description="Helical" evidence="11">
    <location>
        <begin position="108"/>
        <end position="127"/>
    </location>
</feature>
<dbReference type="CDD" id="cd06261">
    <property type="entry name" value="TM_PBP2"/>
    <property type="match status" value="1"/>
</dbReference>
<keyword evidence="6 11" id="KW-0812">Transmembrane</keyword>
<dbReference type="SUPFAM" id="SSF161098">
    <property type="entry name" value="MetI-like"/>
    <property type="match status" value="1"/>
</dbReference>
<dbReference type="InterPro" id="IPR035906">
    <property type="entry name" value="MetI-like_sf"/>
</dbReference>
<feature type="domain" description="ABC transmembrane type-1" evidence="12">
    <location>
        <begin position="43"/>
        <end position="231"/>
    </location>
</feature>
<keyword evidence="5" id="KW-0997">Cell inner membrane</keyword>
<feature type="transmembrane region" description="Helical" evidence="11">
    <location>
        <begin position="155"/>
        <end position="178"/>
    </location>
</feature>
<keyword evidence="3 11" id="KW-0813">Transport</keyword>
<evidence type="ECO:0000256" key="10">
    <source>
        <dbReference type="ARBA" id="ARBA00039580"/>
    </source>
</evidence>
<dbReference type="Proteomes" id="UP000824201">
    <property type="component" value="Unassembled WGS sequence"/>
</dbReference>